<dbReference type="Gene3D" id="2.60.120.1440">
    <property type="match status" value="1"/>
</dbReference>
<dbReference type="GO" id="GO:0016989">
    <property type="term" value="F:sigma factor antagonist activity"/>
    <property type="evidence" value="ECO:0007669"/>
    <property type="project" value="TreeGrafter"/>
</dbReference>
<protein>
    <submittedName>
        <fullName evidence="4">FecR family protein</fullName>
    </submittedName>
</protein>
<sequence>MPTEERTQYLIQRYLSDELSGQELDEFLDWVASGSGEETLKTSIDASFASGDWPGVEDDSRRHTLFHHVTKKGHIDINGGQPRPIVRPLYRTLRVAAVVLLLLSAASVTWYLLQNNHRQEKLAVSPTSPNAPVISPGGNKATLTLADGQVIILDTAANGTLANQGNVKVSKLANGQLLYKIEGTATGQQVPVWQTLSTPKGGQYKVVLPDGSTAVLNAASSLKFPSYFSGKERQVSVTGEVYFEVASKQGTHPFIVSVNNRQGHPLANVTVLGTDFNVMAYDEEGYWATTLLNGAVKVKTPSKETKLKPGQQLQISNASKREQVLEGKDEQAVAWVKGYFHFDKADIHAVMRQLERWYNITVEYEAAPVKKFSGTIPRGVNATEVLKMLELTNNVHFSIEGTVIKVNN</sequence>
<evidence type="ECO:0000259" key="2">
    <source>
        <dbReference type="Pfam" id="PF04773"/>
    </source>
</evidence>
<dbReference type="EMBL" id="SDHZ01000002">
    <property type="protein sequence ID" value="RXK83612.1"/>
    <property type="molecule type" value="Genomic_DNA"/>
</dbReference>
<dbReference type="OrthoDB" id="629393at2"/>
<feature type="domain" description="Protein FecR C-terminal" evidence="3">
    <location>
        <begin position="339"/>
        <end position="405"/>
    </location>
</feature>
<dbReference type="PANTHER" id="PTHR30273:SF2">
    <property type="entry name" value="PROTEIN FECR"/>
    <property type="match status" value="1"/>
</dbReference>
<organism evidence="4 5">
    <name type="scientific">Filimonas effusa</name>
    <dbReference type="NCBI Taxonomy" id="2508721"/>
    <lineage>
        <taxon>Bacteria</taxon>
        <taxon>Pseudomonadati</taxon>
        <taxon>Bacteroidota</taxon>
        <taxon>Chitinophagia</taxon>
        <taxon>Chitinophagales</taxon>
        <taxon>Chitinophagaceae</taxon>
        <taxon>Filimonas</taxon>
    </lineage>
</organism>
<comment type="caution">
    <text evidence="4">The sequence shown here is derived from an EMBL/GenBank/DDBJ whole genome shotgun (WGS) entry which is preliminary data.</text>
</comment>
<dbReference type="Pfam" id="PF16344">
    <property type="entry name" value="FecR_C"/>
    <property type="match status" value="1"/>
</dbReference>
<evidence type="ECO:0000313" key="4">
    <source>
        <dbReference type="EMBL" id="RXK83612.1"/>
    </source>
</evidence>
<dbReference type="InterPro" id="IPR006860">
    <property type="entry name" value="FecR"/>
</dbReference>
<dbReference type="InterPro" id="IPR032508">
    <property type="entry name" value="FecR_C"/>
</dbReference>
<gene>
    <name evidence="4" type="ORF">ESB13_16120</name>
</gene>
<dbReference type="InterPro" id="IPR011047">
    <property type="entry name" value="Quinoprotein_ADH-like_sf"/>
</dbReference>
<dbReference type="Proteomes" id="UP000290545">
    <property type="component" value="Unassembled WGS sequence"/>
</dbReference>
<keyword evidence="1" id="KW-1133">Transmembrane helix</keyword>
<evidence type="ECO:0000259" key="3">
    <source>
        <dbReference type="Pfam" id="PF16344"/>
    </source>
</evidence>
<keyword evidence="5" id="KW-1185">Reference proteome</keyword>
<dbReference type="AlphaFoldDB" id="A0A4Q1D526"/>
<reference evidence="4 5" key="1">
    <citation type="submission" date="2019-01" db="EMBL/GenBank/DDBJ databases">
        <title>Filimonas sp. strain TTM-71.</title>
        <authorList>
            <person name="Chen W.-M."/>
        </authorList>
    </citation>
    <scope>NUCLEOTIDE SEQUENCE [LARGE SCALE GENOMIC DNA]</scope>
    <source>
        <strain evidence="4 5">TTM-71</strain>
    </source>
</reference>
<feature type="transmembrane region" description="Helical" evidence="1">
    <location>
        <begin position="93"/>
        <end position="113"/>
    </location>
</feature>
<dbReference type="InterPro" id="IPR012373">
    <property type="entry name" value="Ferrdict_sens_TM"/>
</dbReference>
<proteinExistence type="predicted"/>
<dbReference type="RefSeq" id="WP_129004664.1">
    <property type="nucleotide sequence ID" value="NZ_SDHZ01000002.1"/>
</dbReference>
<keyword evidence="1" id="KW-0472">Membrane</keyword>
<accession>A0A4Q1D526</accession>
<feature type="domain" description="FecR protein" evidence="2">
    <location>
        <begin position="195"/>
        <end position="297"/>
    </location>
</feature>
<dbReference type="PANTHER" id="PTHR30273">
    <property type="entry name" value="PERIPLASMIC SIGNAL SENSOR AND SIGMA FACTOR ACTIVATOR FECR-RELATED"/>
    <property type="match status" value="1"/>
</dbReference>
<evidence type="ECO:0000256" key="1">
    <source>
        <dbReference type="SAM" id="Phobius"/>
    </source>
</evidence>
<dbReference type="Gene3D" id="3.55.50.30">
    <property type="match status" value="1"/>
</dbReference>
<dbReference type="Pfam" id="PF04773">
    <property type="entry name" value="FecR"/>
    <property type="match status" value="1"/>
</dbReference>
<keyword evidence="1" id="KW-0812">Transmembrane</keyword>
<dbReference type="SUPFAM" id="SSF50998">
    <property type="entry name" value="Quinoprotein alcohol dehydrogenase-like"/>
    <property type="match status" value="1"/>
</dbReference>
<evidence type="ECO:0000313" key="5">
    <source>
        <dbReference type="Proteomes" id="UP000290545"/>
    </source>
</evidence>
<name>A0A4Q1D526_9BACT</name>